<sequence>MIDSGSVHRSGRSRENNRAYRKTSKKAQDLENGLMEMSTAGEPA</sequence>
<accession>A0A256GJ72</accession>
<dbReference type="EMBL" id="NNRN01000053">
    <property type="protein sequence ID" value="OYR26960.1"/>
    <property type="molecule type" value="Genomic_DNA"/>
</dbReference>
<organism evidence="2 3">
    <name type="scientific">Brucella lupini</name>
    <dbReference type="NCBI Taxonomy" id="255457"/>
    <lineage>
        <taxon>Bacteria</taxon>
        <taxon>Pseudomonadati</taxon>
        <taxon>Pseudomonadota</taxon>
        <taxon>Alphaproteobacteria</taxon>
        <taxon>Hyphomicrobiales</taxon>
        <taxon>Brucellaceae</taxon>
        <taxon>Brucella/Ochrobactrum group</taxon>
        <taxon>Brucella</taxon>
    </lineage>
</organism>
<name>A0A256GJ72_9HYPH</name>
<reference evidence="2 3" key="1">
    <citation type="submission" date="2017-07" db="EMBL/GenBank/DDBJ databases">
        <title>Draft genome of Ochrobactrum lupini type strain LUP21.</title>
        <authorList>
            <person name="Krzyzanowska D.M."/>
            <person name="Jafra S."/>
        </authorList>
    </citation>
    <scope>NUCLEOTIDE SEQUENCE [LARGE SCALE GENOMIC DNA]</scope>
    <source>
        <strain evidence="2 3">LUP21</strain>
    </source>
</reference>
<evidence type="ECO:0000313" key="3">
    <source>
        <dbReference type="Proteomes" id="UP000216363"/>
    </source>
</evidence>
<dbReference type="Proteomes" id="UP000216363">
    <property type="component" value="Unassembled WGS sequence"/>
</dbReference>
<evidence type="ECO:0000313" key="2">
    <source>
        <dbReference type="EMBL" id="OYR26960.1"/>
    </source>
</evidence>
<comment type="caution">
    <text evidence="2">The sequence shown here is derived from an EMBL/GenBank/DDBJ whole genome shotgun (WGS) entry which is preliminary data.</text>
</comment>
<dbReference type="AlphaFoldDB" id="A0A256GJ72"/>
<proteinExistence type="predicted"/>
<protein>
    <submittedName>
        <fullName evidence="2">Uncharacterized protein</fullName>
    </submittedName>
</protein>
<gene>
    <name evidence="2" type="ORF">CES86_3313</name>
</gene>
<evidence type="ECO:0000256" key="1">
    <source>
        <dbReference type="SAM" id="MobiDB-lite"/>
    </source>
</evidence>
<feature type="region of interest" description="Disordered" evidence="1">
    <location>
        <begin position="1"/>
        <end position="44"/>
    </location>
</feature>